<accession>A0AAW0GI73</accession>
<gene>
    <name evidence="2" type="ORF">QCA50_004002</name>
</gene>
<name>A0AAW0GI73_9APHY</name>
<dbReference type="InterPro" id="IPR036047">
    <property type="entry name" value="F-box-like_dom_sf"/>
</dbReference>
<comment type="caution">
    <text evidence="2">The sequence shown here is derived from an EMBL/GenBank/DDBJ whole genome shotgun (WGS) entry which is preliminary data.</text>
</comment>
<sequence>MRFGIIGQSRATSICCLPADIILELFALLTGPDLVNFASTSKSFYSYLEENLLWRAQCSRYGLRDLTHFSGLTYRTVYTNLLYPYGSLIGLWANDHPYRGNIMQFRLHVGSETEPPGILGSIWRLPVTPPISPLCIPILKIQFAVSTHSEWDGDPHAVVIICQHDASQSSTTNRDQSVSMRVILGRNRAIYHQAYRRIHAHPHFPAPDAPWYDDERRLPRLRPVSPTGEEVNQRDLASLYPAFRLPMLFTAPSLDRYVPPAGLSVHCDHISCRTVHHPTHAYESLLPFSPLYYPIRPEYITPPGEDEGSSPEGFPCGIWFTQTLDPLCFYVEWELANDQEGTDYDFRPRLKGRVLLGNSSTARGDILFDVSPTEEDPDETLFEGTYLRIQASLGKLIKENISVSIKLEPPNSMIITFPDRRPTPCHRFTGALGPVVQNTQEAAV</sequence>
<dbReference type="EMBL" id="JASBNA010000004">
    <property type="protein sequence ID" value="KAK7692377.1"/>
    <property type="molecule type" value="Genomic_DNA"/>
</dbReference>
<dbReference type="Proteomes" id="UP001385951">
    <property type="component" value="Unassembled WGS sequence"/>
</dbReference>
<dbReference type="Pfam" id="PF12937">
    <property type="entry name" value="F-box-like"/>
    <property type="match status" value="1"/>
</dbReference>
<dbReference type="AlphaFoldDB" id="A0AAW0GI73"/>
<protein>
    <recommendedName>
        <fullName evidence="1">F-box domain-containing protein</fullName>
    </recommendedName>
</protein>
<evidence type="ECO:0000313" key="2">
    <source>
        <dbReference type="EMBL" id="KAK7692377.1"/>
    </source>
</evidence>
<evidence type="ECO:0000313" key="3">
    <source>
        <dbReference type="Proteomes" id="UP001385951"/>
    </source>
</evidence>
<reference evidence="2 3" key="1">
    <citation type="submission" date="2022-09" db="EMBL/GenBank/DDBJ databases">
        <authorList>
            <person name="Palmer J.M."/>
        </authorList>
    </citation>
    <scope>NUCLEOTIDE SEQUENCE [LARGE SCALE GENOMIC DNA]</scope>
    <source>
        <strain evidence="2 3">DSM 7382</strain>
    </source>
</reference>
<feature type="domain" description="F-box" evidence="1">
    <location>
        <begin position="11"/>
        <end position="57"/>
    </location>
</feature>
<organism evidence="2 3">
    <name type="scientific">Cerrena zonata</name>
    <dbReference type="NCBI Taxonomy" id="2478898"/>
    <lineage>
        <taxon>Eukaryota</taxon>
        <taxon>Fungi</taxon>
        <taxon>Dikarya</taxon>
        <taxon>Basidiomycota</taxon>
        <taxon>Agaricomycotina</taxon>
        <taxon>Agaricomycetes</taxon>
        <taxon>Polyporales</taxon>
        <taxon>Cerrenaceae</taxon>
        <taxon>Cerrena</taxon>
    </lineage>
</organism>
<proteinExistence type="predicted"/>
<dbReference type="Gene3D" id="1.20.1280.50">
    <property type="match status" value="1"/>
</dbReference>
<dbReference type="SUPFAM" id="SSF81383">
    <property type="entry name" value="F-box domain"/>
    <property type="match status" value="1"/>
</dbReference>
<dbReference type="InterPro" id="IPR001810">
    <property type="entry name" value="F-box_dom"/>
</dbReference>
<keyword evidence="3" id="KW-1185">Reference proteome</keyword>
<dbReference type="PROSITE" id="PS50181">
    <property type="entry name" value="FBOX"/>
    <property type="match status" value="1"/>
</dbReference>
<evidence type="ECO:0000259" key="1">
    <source>
        <dbReference type="PROSITE" id="PS50181"/>
    </source>
</evidence>